<sequence>MSGPDRNLCNPQSNRNAREALIRCVSGFVRKKRPGNRLVLQSRRRNTTKYSNEMSHFVRKKESTKATLTSSCIPHRPLPFPNYPI</sequence>
<organism evidence="1 2">
    <name type="scientific">Hyaloperonospora arabidopsidis (strain Emoy2)</name>
    <name type="common">Downy mildew agent</name>
    <name type="synonym">Peronospora arabidopsidis</name>
    <dbReference type="NCBI Taxonomy" id="559515"/>
    <lineage>
        <taxon>Eukaryota</taxon>
        <taxon>Sar</taxon>
        <taxon>Stramenopiles</taxon>
        <taxon>Oomycota</taxon>
        <taxon>Peronosporomycetes</taxon>
        <taxon>Peronosporales</taxon>
        <taxon>Peronosporaceae</taxon>
        <taxon>Hyaloperonospora</taxon>
    </lineage>
</organism>
<reference evidence="1" key="2">
    <citation type="submission" date="2015-06" db="UniProtKB">
        <authorList>
            <consortium name="EnsemblProtists"/>
        </authorList>
    </citation>
    <scope>IDENTIFICATION</scope>
    <source>
        <strain evidence="1">Emoy2</strain>
    </source>
</reference>
<dbReference type="VEuPathDB" id="FungiDB:HpaG801382"/>
<evidence type="ECO:0000313" key="2">
    <source>
        <dbReference type="Proteomes" id="UP000011713"/>
    </source>
</evidence>
<dbReference type="InParanoid" id="M4B532"/>
<dbReference type="EMBL" id="JH598325">
    <property type="status" value="NOT_ANNOTATED_CDS"/>
    <property type="molecule type" value="Genomic_DNA"/>
</dbReference>
<accession>M4B532</accession>
<protein>
    <submittedName>
        <fullName evidence="1">Uncharacterized protein</fullName>
    </submittedName>
</protein>
<dbReference type="HOGENOM" id="CLU_2517405_0_0_1"/>
<proteinExistence type="predicted"/>
<name>M4B532_HYAAE</name>
<dbReference type="Proteomes" id="UP000011713">
    <property type="component" value="Unassembled WGS sequence"/>
</dbReference>
<evidence type="ECO:0000313" key="1">
    <source>
        <dbReference type="EnsemblProtists" id="HpaP801382"/>
    </source>
</evidence>
<dbReference type="EnsemblProtists" id="HpaT801382">
    <property type="protein sequence ID" value="HpaP801382"/>
    <property type="gene ID" value="HpaG801382"/>
</dbReference>
<reference evidence="2" key="1">
    <citation type="journal article" date="2010" name="Science">
        <title>Signatures of adaptation to obligate biotrophy in the Hyaloperonospora arabidopsidis genome.</title>
        <authorList>
            <person name="Baxter L."/>
            <person name="Tripathy S."/>
            <person name="Ishaque N."/>
            <person name="Boot N."/>
            <person name="Cabral A."/>
            <person name="Kemen E."/>
            <person name="Thines M."/>
            <person name="Ah-Fong A."/>
            <person name="Anderson R."/>
            <person name="Badejoko W."/>
            <person name="Bittner-Eddy P."/>
            <person name="Boore J.L."/>
            <person name="Chibucos M.C."/>
            <person name="Coates M."/>
            <person name="Dehal P."/>
            <person name="Delehaunty K."/>
            <person name="Dong S."/>
            <person name="Downton P."/>
            <person name="Dumas B."/>
            <person name="Fabro G."/>
            <person name="Fronick C."/>
            <person name="Fuerstenberg S.I."/>
            <person name="Fulton L."/>
            <person name="Gaulin E."/>
            <person name="Govers F."/>
            <person name="Hughes L."/>
            <person name="Humphray S."/>
            <person name="Jiang R.H."/>
            <person name="Judelson H."/>
            <person name="Kamoun S."/>
            <person name="Kyung K."/>
            <person name="Meijer H."/>
            <person name="Minx P."/>
            <person name="Morris P."/>
            <person name="Nelson J."/>
            <person name="Phuntumart V."/>
            <person name="Qutob D."/>
            <person name="Rehmany A."/>
            <person name="Rougon-Cardoso A."/>
            <person name="Ryden P."/>
            <person name="Torto-Alalibo T."/>
            <person name="Studholme D."/>
            <person name="Wang Y."/>
            <person name="Win J."/>
            <person name="Wood J."/>
            <person name="Clifton S.W."/>
            <person name="Rogers J."/>
            <person name="Van den Ackerveken G."/>
            <person name="Jones J.D."/>
            <person name="McDowell J.M."/>
            <person name="Beynon J."/>
            <person name="Tyler B.M."/>
        </authorList>
    </citation>
    <scope>NUCLEOTIDE SEQUENCE [LARGE SCALE GENOMIC DNA]</scope>
    <source>
        <strain evidence="2">Emoy2</strain>
    </source>
</reference>
<keyword evidence="2" id="KW-1185">Reference proteome</keyword>
<dbReference type="AlphaFoldDB" id="M4B532"/>